<feature type="transmembrane region" description="Helical" evidence="7">
    <location>
        <begin position="40"/>
        <end position="62"/>
    </location>
</feature>
<comment type="subcellular location">
    <subcellularLocation>
        <location evidence="1">Cell membrane</location>
        <topology evidence="1">Multi-pass membrane protein</topology>
    </subcellularLocation>
</comment>
<dbReference type="Gene3D" id="1.20.1560.10">
    <property type="entry name" value="ABC transporter type 1, transmembrane domain"/>
    <property type="match status" value="1"/>
</dbReference>
<evidence type="ECO:0000256" key="6">
    <source>
        <dbReference type="ARBA" id="ARBA00023136"/>
    </source>
</evidence>
<dbReference type="PANTHER" id="PTHR43394:SF1">
    <property type="entry name" value="ATP-BINDING CASSETTE SUB-FAMILY B MEMBER 10, MITOCHONDRIAL"/>
    <property type="match status" value="1"/>
</dbReference>
<feature type="transmembrane region" description="Helical" evidence="7">
    <location>
        <begin position="7"/>
        <end position="28"/>
    </location>
</feature>
<protein>
    <submittedName>
        <fullName evidence="10">ABC transporter ATP-binding protein</fullName>
    </submittedName>
</protein>
<dbReference type="InterPro" id="IPR039421">
    <property type="entry name" value="Type_1_exporter"/>
</dbReference>
<reference evidence="10 11" key="1">
    <citation type="submission" date="2023-02" db="EMBL/GenBank/DDBJ databases">
        <title>Streptococcus sp. Genome Sequencing and Assembly.</title>
        <authorList>
            <person name="Shore S.M."/>
            <person name="Nicholson T.L."/>
        </authorList>
    </citation>
    <scope>NUCLEOTIDE SEQUENCE [LARGE SCALE GENOMIC DNA]</scope>
    <source>
        <strain evidence="10 11">29892</strain>
    </source>
</reference>
<accession>A0AA96VGT2</accession>
<organism evidence="10 11">
    <name type="scientific">Streptococcus iners subsp. hyiners</name>
    <dbReference type="NCBI Taxonomy" id="3028083"/>
    <lineage>
        <taxon>Bacteria</taxon>
        <taxon>Bacillati</taxon>
        <taxon>Bacillota</taxon>
        <taxon>Bacilli</taxon>
        <taxon>Lactobacillales</taxon>
        <taxon>Streptococcaceae</taxon>
        <taxon>Streptococcus</taxon>
        <taxon>Streptococcus iners</taxon>
    </lineage>
</organism>
<feature type="domain" description="ABC transmembrane type-1" evidence="9">
    <location>
        <begin position="8"/>
        <end position="287"/>
    </location>
</feature>
<evidence type="ECO:0000256" key="1">
    <source>
        <dbReference type="ARBA" id="ARBA00004651"/>
    </source>
</evidence>
<keyword evidence="3" id="KW-0547">Nucleotide-binding</keyword>
<dbReference type="Proteomes" id="UP001301526">
    <property type="component" value="Chromosome"/>
</dbReference>
<feature type="transmembrane region" description="Helical" evidence="7">
    <location>
        <begin position="144"/>
        <end position="162"/>
    </location>
</feature>
<dbReference type="AlphaFoldDB" id="A0AA96VGT2"/>
<feature type="transmembrane region" description="Helical" evidence="7">
    <location>
        <begin position="222"/>
        <end position="246"/>
    </location>
</feature>
<dbReference type="PROSITE" id="PS00211">
    <property type="entry name" value="ABC_TRANSPORTER_1"/>
    <property type="match status" value="1"/>
</dbReference>
<dbReference type="GO" id="GO:0005524">
    <property type="term" value="F:ATP binding"/>
    <property type="evidence" value="ECO:0007669"/>
    <property type="project" value="UniProtKB-KW"/>
</dbReference>
<keyword evidence="6 7" id="KW-0472">Membrane</keyword>
<evidence type="ECO:0000259" key="9">
    <source>
        <dbReference type="PROSITE" id="PS50929"/>
    </source>
</evidence>
<dbReference type="InterPro" id="IPR011527">
    <property type="entry name" value="ABC1_TM_dom"/>
</dbReference>
<dbReference type="SUPFAM" id="SSF90123">
    <property type="entry name" value="ABC transporter transmembrane region"/>
    <property type="match status" value="1"/>
</dbReference>
<keyword evidence="11" id="KW-1185">Reference proteome</keyword>
<dbReference type="SUPFAM" id="SSF52540">
    <property type="entry name" value="P-loop containing nucleoside triphosphate hydrolases"/>
    <property type="match status" value="1"/>
</dbReference>
<evidence type="ECO:0000259" key="8">
    <source>
        <dbReference type="PROSITE" id="PS50893"/>
    </source>
</evidence>
<dbReference type="InterPro" id="IPR003593">
    <property type="entry name" value="AAA+_ATPase"/>
</dbReference>
<dbReference type="Gene3D" id="3.40.50.300">
    <property type="entry name" value="P-loop containing nucleotide triphosphate hydrolases"/>
    <property type="match status" value="1"/>
</dbReference>
<evidence type="ECO:0000313" key="11">
    <source>
        <dbReference type="Proteomes" id="UP001301526"/>
    </source>
</evidence>
<gene>
    <name evidence="10" type="ORF">PW220_08570</name>
</gene>
<feature type="domain" description="ABC transporter" evidence="8">
    <location>
        <begin position="315"/>
        <end position="519"/>
    </location>
</feature>
<proteinExistence type="predicted"/>
<dbReference type="Pfam" id="PF00664">
    <property type="entry name" value="ABC_membrane"/>
    <property type="match status" value="1"/>
</dbReference>
<evidence type="ECO:0000256" key="2">
    <source>
        <dbReference type="ARBA" id="ARBA00022692"/>
    </source>
</evidence>
<dbReference type="RefSeq" id="WP_248055410.1">
    <property type="nucleotide sequence ID" value="NZ_CP118734.1"/>
</dbReference>
<dbReference type="PROSITE" id="PS50893">
    <property type="entry name" value="ABC_TRANSPORTER_2"/>
    <property type="match status" value="1"/>
</dbReference>
<evidence type="ECO:0000313" key="10">
    <source>
        <dbReference type="EMBL" id="WNY48763.1"/>
    </source>
</evidence>
<keyword evidence="4 10" id="KW-0067">ATP-binding</keyword>
<keyword evidence="2 7" id="KW-0812">Transmembrane</keyword>
<dbReference type="GO" id="GO:0005886">
    <property type="term" value="C:plasma membrane"/>
    <property type="evidence" value="ECO:0007669"/>
    <property type="project" value="UniProtKB-SubCell"/>
</dbReference>
<dbReference type="GO" id="GO:0016887">
    <property type="term" value="F:ATP hydrolysis activity"/>
    <property type="evidence" value="ECO:0007669"/>
    <property type="project" value="InterPro"/>
</dbReference>
<evidence type="ECO:0000256" key="4">
    <source>
        <dbReference type="ARBA" id="ARBA00022840"/>
    </source>
</evidence>
<evidence type="ECO:0000256" key="5">
    <source>
        <dbReference type="ARBA" id="ARBA00022989"/>
    </source>
</evidence>
<dbReference type="InterPro" id="IPR017871">
    <property type="entry name" value="ABC_transporter-like_CS"/>
</dbReference>
<keyword evidence="5 7" id="KW-1133">Transmembrane helix</keyword>
<dbReference type="Pfam" id="PF00005">
    <property type="entry name" value="ABC_tran"/>
    <property type="match status" value="1"/>
</dbReference>
<evidence type="ECO:0000256" key="7">
    <source>
        <dbReference type="SAM" id="Phobius"/>
    </source>
</evidence>
<dbReference type="InterPro" id="IPR027417">
    <property type="entry name" value="P-loop_NTPase"/>
</dbReference>
<dbReference type="GO" id="GO:0015421">
    <property type="term" value="F:ABC-type oligopeptide transporter activity"/>
    <property type="evidence" value="ECO:0007669"/>
    <property type="project" value="TreeGrafter"/>
</dbReference>
<dbReference type="PANTHER" id="PTHR43394">
    <property type="entry name" value="ATP-DEPENDENT PERMEASE MDL1, MITOCHONDRIAL"/>
    <property type="match status" value="1"/>
</dbReference>
<dbReference type="InterPro" id="IPR036640">
    <property type="entry name" value="ABC1_TM_sf"/>
</dbReference>
<dbReference type="PROSITE" id="PS50929">
    <property type="entry name" value="ABC_TM1F"/>
    <property type="match status" value="1"/>
</dbReference>
<evidence type="ECO:0000256" key="3">
    <source>
        <dbReference type="ARBA" id="ARBA00022741"/>
    </source>
</evidence>
<dbReference type="EMBL" id="CP118734">
    <property type="protein sequence ID" value="WNY48763.1"/>
    <property type="molecule type" value="Genomic_DNA"/>
</dbReference>
<name>A0AA96VGT2_9STRE</name>
<feature type="transmembrane region" description="Helical" evidence="7">
    <location>
        <begin position="115"/>
        <end position="138"/>
    </location>
</feature>
<dbReference type="InterPro" id="IPR003439">
    <property type="entry name" value="ABC_transporter-like_ATP-bd"/>
</dbReference>
<feature type="transmembrane region" description="Helical" evidence="7">
    <location>
        <begin position="258"/>
        <end position="279"/>
    </location>
</feature>
<sequence length="519" mass="58536">MKKLHFMLTVICITIVAALNIFFNYHISNIIDSLTAKDSLAFYDSILLIVGVVLLLLAAELVRQISNQRFLNQISYKIQATLVGRILTGRSLLSQSEVSGYVSKINNDIERVTELYYDTFFSLYQGLVSFLIASIALFSLDIQVSLTILLVSTIPVGIPYLVNSYRTKVEEAISLEKVSYQSKLQDLLGNLLLVKNNGLGQQFYKKINQQYQQINTQEDKRAFLTAVVNIGSGFFFYLTTMIILFIGGQKVLTGQMSLGALVAIYSISLELISPVGLIASSISDMTSVRTIRKDLVGNDTVDFAEVSGNPNFSTLRIEGLDYRVDHGSLFNHLHLQFDAGKKYLIQGESGVGKSTLVHLLTQNTKERVPGIYLNDQALSYLSYETVQSYISFVPQKVNLFQDSIWYNITLGRVVDDERVFKWLHRFGLSERFPNKESMMTERFDETTSLSGGQQQLLVIIRVLLLGKPILILDETLSGLDDETFKSVEQALLAEQGQTLLHISHRSMYKERYDEVIRLE</sequence>
<dbReference type="SMART" id="SM00382">
    <property type="entry name" value="AAA"/>
    <property type="match status" value="1"/>
</dbReference>